<dbReference type="PROSITE" id="PS50158">
    <property type="entry name" value="ZF_CCHC"/>
    <property type="match status" value="1"/>
</dbReference>
<accession>S1SIM3</accession>
<dbReference type="EMBL" id="KE133288">
    <property type="protein sequence ID" value="EOY20487.1"/>
    <property type="molecule type" value="Genomic_DNA"/>
</dbReference>
<dbReference type="PANTHER" id="PTHR34222">
    <property type="entry name" value="GAG_PRE-INTEGRS DOMAIN-CONTAINING PROTEIN"/>
    <property type="match status" value="1"/>
</dbReference>
<keyword evidence="4" id="KW-1185">Reference proteome</keyword>
<dbReference type="PANTHER" id="PTHR34222:SF97">
    <property type="entry name" value="CATALYTIC REGION, PUTATIVE-RELATED"/>
    <property type="match status" value="1"/>
</dbReference>
<dbReference type="InterPro" id="IPR001878">
    <property type="entry name" value="Znf_CCHC"/>
</dbReference>
<keyword evidence="1" id="KW-0479">Metal-binding</keyword>
<proteinExistence type="predicted"/>
<dbReference type="Proteomes" id="UP000026915">
    <property type="component" value="Unassembled WGS sequence"/>
</dbReference>
<organism evidence="3 4">
    <name type="scientific">Theobroma cacao</name>
    <name type="common">Cacao</name>
    <name type="synonym">Cocoa</name>
    <dbReference type="NCBI Taxonomy" id="3641"/>
    <lineage>
        <taxon>Eukaryota</taxon>
        <taxon>Viridiplantae</taxon>
        <taxon>Streptophyta</taxon>
        <taxon>Embryophyta</taxon>
        <taxon>Tracheophyta</taxon>
        <taxon>Spermatophyta</taxon>
        <taxon>Magnoliopsida</taxon>
        <taxon>eudicotyledons</taxon>
        <taxon>Gunneridae</taxon>
        <taxon>Pentapetalae</taxon>
        <taxon>rosids</taxon>
        <taxon>malvids</taxon>
        <taxon>Malvales</taxon>
        <taxon>Malvaceae</taxon>
        <taxon>Byttnerioideae</taxon>
        <taxon>Theobroma</taxon>
    </lineage>
</organism>
<feature type="domain" description="CCHC-type" evidence="2">
    <location>
        <begin position="17"/>
        <end position="30"/>
    </location>
</feature>
<evidence type="ECO:0000313" key="4">
    <source>
        <dbReference type="Proteomes" id="UP000026915"/>
    </source>
</evidence>
<evidence type="ECO:0000259" key="2">
    <source>
        <dbReference type="PROSITE" id="PS50158"/>
    </source>
</evidence>
<reference evidence="3 4" key="1">
    <citation type="journal article" date="2013" name="Genome Biol.">
        <title>The genome sequence of the most widely cultivated cacao type and its use to identify candidate genes regulating pod color.</title>
        <authorList>
            <person name="Motamayor J.C."/>
            <person name="Mockaitis K."/>
            <person name="Schmutz J."/>
            <person name="Haiminen N."/>
            <person name="Iii D.L."/>
            <person name="Cornejo O."/>
            <person name="Findley S.D."/>
            <person name="Zheng P."/>
            <person name="Utro F."/>
            <person name="Royaert S."/>
            <person name="Saski C."/>
            <person name="Jenkins J."/>
            <person name="Podicheti R."/>
            <person name="Zhao M."/>
            <person name="Scheffler B.E."/>
            <person name="Stack J.C."/>
            <person name="Feltus F.A."/>
            <person name="Mustiga G.M."/>
            <person name="Amores F."/>
            <person name="Phillips W."/>
            <person name="Marelli J.P."/>
            <person name="May G.D."/>
            <person name="Shapiro H."/>
            <person name="Ma J."/>
            <person name="Bustamante C.D."/>
            <person name="Schnell R.J."/>
            <person name="Main D."/>
            <person name="Gilbert D."/>
            <person name="Parida L."/>
            <person name="Kuhn D.N."/>
        </authorList>
    </citation>
    <scope>NUCLEOTIDE SEQUENCE [LARGE SCALE GENOMIC DNA]</scope>
    <source>
        <strain evidence="4">cv. Matina 1-6</strain>
    </source>
</reference>
<evidence type="ECO:0000256" key="1">
    <source>
        <dbReference type="PROSITE-ProRule" id="PRU00047"/>
    </source>
</evidence>
<protein>
    <recommendedName>
        <fullName evidence="2">CCHC-type domain-containing protein</fullName>
    </recommendedName>
</protein>
<sequence>MLTTADTRRKSKKELTCSHCGKKGHSKERCYRIIGFLEDFKFTKGKNNVKRGKGAVNNVSAGSDLSADEIHMEQEEGLGGTSTMSQMCNLQHQVNKLMEILSENGLTSNEGHTLMDCDWGS</sequence>
<dbReference type="SUPFAM" id="SSF57756">
    <property type="entry name" value="Retrovirus zinc finger-like domains"/>
    <property type="match status" value="1"/>
</dbReference>
<evidence type="ECO:0000313" key="3">
    <source>
        <dbReference type="EMBL" id="EOY20487.1"/>
    </source>
</evidence>
<dbReference type="InParanoid" id="S1SIM3"/>
<dbReference type="Gramene" id="EOY20487">
    <property type="protein sequence ID" value="EOY20487"/>
    <property type="gene ID" value="TCM_046349"/>
</dbReference>
<gene>
    <name evidence="3" type="ORF">TCM_046349</name>
</gene>
<dbReference type="HOGENOM" id="CLU_2042303_0_0_1"/>
<dbReference type="GO" id="GO:0003676">
    <property type="term" value="F:nucleic acid binding"/>
    <property type="evidence" value="ECO:0007669"/>
    <property type="project" value="InterPro"/>
</dbReference>
<name>S1SIM3_THECC</name>
<keyword evidence="1" id="KW-0862">Zinc</keyword>
<dbReference type="InterPro" id="IPR036875">
    <property type="entry name" value="Znf_CCHC_sf"/>
</dbReference>
<dbReference type="GO" id="GO:0008270">
    <property type="term" value="F:zinc ion binding"/>
    <property type="evidence" value="ECO:0007669"/>
    <property type="project" value="UniProtKB-KW"/>
</dbReference>
<dbReference type="AlphaFoldDB" id="S1SIM3"/>
<keyword evidence="1" id="KW-0863">Zinc-finger</keyword>